<dbReference type="RefSeq" id="WP_108824515.1">
    <property type="nucleotide sequence ID" value="NZ_CP023004.1"/>
</dbReference>
<evidence type="ECO:0000313" key="3">
    <source>
        <dbReference type="Proteomes" id="UP000244896"/>
    </source>
</evidence>
<feature type="region of interest" description="Disordered" evidence="1">
    <location>
        <begin position="809"/>
        <end position="857"/>
    </location>
</feature>
<dbReference type="AlphaFoldDB" id="A0A2U8E1N9"/>
<feature type="compositionally biased region" description="Low complexity" evidence="1">
    <location>
        <begin position="842"/>
        <end position="857"/>
    </location>
</feature>
<dbReference type="EMBL" id="CP023004">
    <property type="protein sequence ID" value="AWI08705.1"/>
    <property type="molecule type" value="Genomic_DNA"/>
</dbReference>
<organism evidence="2 3">
    <name type="scientific">Ereboglobus luteus</name>
    <dbReference type="NCBI Taxonomy" id="1796921"/>
    <lineage>
        <taxon>Bacteria</taxon>
        <taxon>Pseudomonadati</taxon>
        <taxon>Verrucomicrobiota</taxon>
        <taxon>Opitutia</taxon>
        <taxon>Opitutales</taxon>
        <taxon>Opitutaceae</taxon>
        <taxon>Ereboglobus</taxon>
    </lineage>
</organism>
<dbReference type="Proteomes" id="UP000244896">
    <property type="component" value="Chromosome"/>
</dbReference>
<keyword evidence="3" id="KW-1185">Reference proteome</keyword>
<gene>
    <name evidence="2" type="ORF">CKA38_05050</name>
</gene>
<feature type="compositionally biased region" description="Basic and acidic residues" evidence="1">
    <location>
        <begin position="816"/>
        <end position="830"/>
    </location>
</feature>
<accession>A0A2U8E1N9</accession>
<reference evidence="2 3" key="1">
    <citation type="journal article" date="2018" name="Syst. Appl. Microbiol.">
        <title>Ereboglobus luteus gen. nov. sp. nov. from cockroach guts, and new insights into the oxygen relationship of the genera Opitutus and Didymococcus (Verrucomicrobia: Opitutaceae).</title>
        <authorList>
            <person name="Tegtmeier D."/>
            <person name="Belitz A."/>
            <person name="Radek R."/>
            <person name="Heimerl T."/>
            <person name="Brune A."/>
        </authorList>
    </citation>
    <scope>NUCLEOTIDE SEQUENCE [LARGE SCALE GENOMIC DNA]</scope>
    <source>
        <strain evidence="2 3">Ho45</strain>
    </source>
</reference>
<name>A0A2U8E1N9_9BACT</name>
<dbReference type="OrthoDB" id="176399at2"/>
<evidence type="ECO:0000313" key="2">
    <source>
        <dbReference type="EMBL" id="AWI08705.1"/>
    </source>
</evidence>
<protein>
    <submittedName>
        <fullName evidence="2">Uncharacterized protein</fullName>
    </submittedName>
</protein>
<proteinExistence type="predicted"/>
<sequence length="857" mass="92844">MFSNDGTNAAAVDGINAEVELKSSVLSIKSLSARVGNLAVICRGELVIPKARAKRRNSAEALSDAIASYLKTVRKLNAWTPWLDALDNPVLDITFTPDAEEIASARVELICGGLYPGDIRRADADASIFSASKIALGPLLARTTVDVGSLVSNPRARDFSVQLSTASADIENTMRARNARLRLTMPMADIFSPGSREAMASGVTPSVNLSLSCAADSLEARGVTAHSITARVTGRFPQTLRAGVTTRVLGEPVALETQVDFAEKKADARISTRATPLHIDAISREVNYDLGEILKPARPIEIDATARLDAGWRFAGARGTLDIGPINADNVAVDRARGTFAYDHAKSEIVFSPASASVGESFARGSFETNFKTLDFRFLLTGRLRPPAINGWFGKWWPRFWNDFTFNDPPPYGDVDVRGNWKNTNLVRVFVFADAASFTYEKVAFDHVLLTLFVRPDYYDALDLFARRGSGYARGTFTHQDTAPDDLALLTVFDFKGENIDPVAVAPAISPTLADSLSPVRFAKPPTRLRAAGRIDGPAAPRGEHTLIDVEVEGDGAFSYEHIPLTSLSASLRVRDDAFTIERLRTQFAGGHLNIKAQISGADNARRLGFDMNLNGASFGQAFQMVEEISARKRGVAAPPDEHYNQPASAQLDLRFSADGFLNNDLSFKGNGSAEVSGAELVNINIFGELSQALRDVKVLNFTSLNLTDGQFNFTLDGRRVFIPEAVLTGQKAHVKLSGEYTLDTRFANLTAKVYPLSESRGIIGKGLGFLLVPVTHLTELRLTGSLDAPKWRFSYGPTSLLRTLIGKSGDTESLEQEHAKKSKDADNQEKPPATPEPQPLSTETPAETSAPPAAKE</sequence>
<dbReference type="KEGG" id="elut:CKA38_05050"/>
<evidence type="ECO:0000256" key="1">
    <source>
        <dbReference type="SAM" id="MobiDB-lite"/>
    </source>
</evidence>